<dbReference type="PANTHER" id="PTHR34819:SF3">
    <property type="entry name" value="CELL SURFACE PROTEIN"/>
    <property type="match status" value="1"/>
</dbReference>
<sequence>MDGSQQARGALAHTAFDTEGRTPRWRTPIVAVVTVLALLFSVLVPAGAASAASNLPELVWSQSSSSRATASLPGNFSSLPGATLTVSSSKQQMSLGDSNRTVSSMSAVSTSTAPCVSGKSRYQINTCDTYTYTVSFGQPVVDPVVPFAMQSSTYYSVSEATSKGCILGWTDTTLSSINGRSATSNDFSTLTEPSGPYVHSSPMSWTVSQSTVNSNPCDPLGGGSGAVLQLKGVIQSFTFTLYQRNAIIVPWTSTFCPLMAAPAAFGLRVMVPVTDLSVKKTAPATADPNGTITWNIAVTNAGSMNSHGFVVKDAVPANVTNAQIASAPQGCTLSGRDLVCSIVPPGCSATTDPSVSTVADLSCSDSAAAHQTVLAPGQTSTPIVLTATAPTGVGTTITNTATVAGVDIDSNTGNNTSTTVTTVVQSAKLTIAKKAALAPGATGKAGDIVNYTFTATNTGNVTLTGVTINDPLPGLSGLSYAWPGAAGVLQAGQSVTATATYRLTQADVDAGAVSNVATATGKAPDNSTVDGGRAPATVTLNPRAALNVTKNGTLAAGATGVAGDRITYTFSATNLGDVTLHNVAITDPHAGLSPLSYQWPGAVGVLTPGQKVTATATYAITQADIDAGVVNNTASSAGTTPGGAAVDGGRASVSIPLSPRPALSITKTAKLAAGAQGVVGDRVEYTFVATNIGNQTLSNVTIQDQLAGMSALAYQWPGTAGILMPGQSVTATAFYTVAQKDLDSGSVNNVATATSVAPNGSPVNAGPAQATVPLSVAPELTLTKNAALAAGSSGVAGDKVQYSFTVINTGRVTVSNTVITDNLPGMSALTYQWPGAVGVLLPGERATATATYTLTQADVDAGAVSNIATANGRTPAGAPVKSNDAQATVTLDTRGALNITKAAALGSGQVGRVGDTVNYTFSSTNTGPITLTNVVITDPLPGMSALTYTWPGTPGTLAPGQKVTATATYTVTQADVSAGSIANTASSAGTTLTGKPVDGGKASATVQLGQTPALHLVKKVAATTGGAAGDVVTYKFTVTNTGVLTLRNVVVVDPLEDLSPMSYAWPGTAGVLAPGETVVATATYVIKQSDVDAGGIWNTAIAHGDLLTRSQVDSNESSAEVPLGAAGKLALTKAAALHPGATGAVGDVVDYTFTVKNVGGLTLSSVTLADQMAGMTAPVYQWPGAPGVLAPNEQATATASYTLKQSDLDAGSVANTATATGVQPNGDPTTSDPANAVVPLTTTPKLTITKTGALTAGATGKAGDTVQFSFSVKNTGNVTISAVSISDQLPGISSIVYTWPASAGVLKPNQTVTGTATYTVKQSDVDAGAVTNQATVAGTDPTGKPVTDGPAQATVPLAQDAKLALTKTGALGAGATGVAGDNITYTFTAQNTGQTTLRNVTISDPLPGLSALTYAWPATAGTLAPGQKVTATATYTVTQADADAGKVDNVATATGSTPSGSTVPSNPAAASVPLSATPGLGITKAGSLAAGATGKAGDKVNFTFTVTNTGAVTVTGVQITDQLAGVSTPTYTWPAAAGVLKPGQVATATATYTLTQADVDSGKVTNVATVSGKAPDGSPVNGGPAQVEVPLPGATPSIALTKTGALGAGATGKAGDRVDFTFQLTNTGAQTLTGAAITDQLPGVSALAYTWPAAAGVLTPGQKATATATYALTQADVDAGSVTNVAVPHATAPNGSPVDGAPAQAKVPVTPKPALTLTKTGALAAGATGKAGDTVNFTFTVTNTGNVTATAVSIADQLSGVSALTYTWPSVVGLLAPGQAATATATYTLKQADVDAGSVVNVATATGKAPDGSTVPTGPAQATVPLDGRPALTLEKTGALAAGATGKAGDKVAFAFTVTNSGAQTVTGVSIADQLAGLSAITYTWPGAVGTLAPGQKASATATYTLTQADVDAGSVKNVATATGKDPNGSNVDAPPAEVVVPVDGAPSLALTKTGALASGAAGKAGDTVDFSFTVTNTGAVTAKSVTIDDQLAGLSAITYAWPGAAGTLAPGQKATATATYKLTQADVDAGSVTNVATAAGTTLDGTPVQAPPAEAEVPLGGQPALTLVKTGALAPGATGKTGDTVNFAFTVTNTGAKTATGVSIDDQLTGLSAITYTWPGAAGTLAPGQKVTATATYTLTQADLDAGSVKNVAIAKGTNPDGSDVETPPSEAEVPLDGRPAIALQKTGALAAGATGKAGDTVDFSFTVTNTGAVTATGVVIADQLAGLSTITYTWPAAAGVLTPGQQATATATYKLKQADVDAGSVVNVATATGKAPDGSTIPSGPAQVTVPLDGKPALTLVKTGALASGATGKAGDTVNFSFTVTNNGAQTATGVSIVDQLTGLSAITYTWPGAAGTLAPGQKVTATATYALTQADVDAGSVKNVATATGKDPEGSTVDSPPSEAEVPLDGAPALALVKTGALAAGATGKAGDTVNFSFTVTNNGATTATSVSIADELAGLSSITYTWPGAAGTLTPGQKATATATYTLTQADVDAGSVKNVATATGKNPDGSNVDTPPSEAIVPLDGRPALALVKTGALAAGATGKAGDTVNFSFTVTNTGGKTATGVTIADQLAGLSGIAYTWPGAAGTLAPGQSATATATYTLKQADVDAGSVTNIATASGKNPDGSNVDTPPAETTVPLDGKPALTLVKTGALAAGATGKAGDTVNFTFTVTNTGAKTAKSVSIMDQLTGLSTITYSWPAAAGVLAPGQSATATATYTLKQSDVDAGSVTNIATASGKNPDGSTVDTPPAETTVPLDGTPALTLVKAGALAAGATGKAGDTVNFTFTVTNTGATTATGVSIADQLTGLSTIAYTWPGAAGTLAPGQKVTATATYVLTQADADAGSVKNVATATGKNPDGSEVDTPPAEVIVPVDGKPALTLVKTGALATGATGKAGDTVNFTFAVTNTGAKTATGVSISDQLAGLSTISYTWPGAAGTLAPGQKATATATYVLTQADVDAGSVRNVAIAKGGNPDGSNLETPPAEVIVPVAPAPALSLAKTGALAAGATGKAGDTVNFGFTITNTGTVTATGVTIDDQLVGLSTIAYAWPGAAGVLAPGQSAKATATYALTQADVDAGRVKNVATATGEAPDGSNVDAPPAEAVVPVDGTSALDITKKGALAPGATGKAGDTVNYTFTATNTGTVTLTRVTITDQLAGLSKVAYSWPGVAGTLTPGQSVTATASYTLKQADVDAGSVANVATATGTDPDGDLVPSDPGTSVVPLTPAPGLSMVKQGGLVAGAKGVAGDRVEYTFTVTNTGTVTESDVTIEDQLTGLSGISYAWPGAAGVLAPGQVVTATASYVITQADVDAGSVANTALATGKTPGGETVPSGPGESVVPLNPAPGLTVVKKAALASGATGAAGDVVTYTFTMTNSGGVTLSKVTVADRLAGLSSPEYSWPAEAGVLAPGQAATATASYTITQADVDAGSVGNVATATGTTPGGDTTDAPPAEAVVPLNPTPGLSVVKTATLAQPGEGAAGDAVNYTFSVTNTGGVTLTGVSISDRLAGLSGIEYTWPGATSVLAPGQTATATAAYIITTADVAAGAVSNVAIAKGRTPGGDDVTTPDTPATVPLPHVEEPQSGEPAIGITKSGSLAPGSLGQVGDEVLFTFVVTNTGSVPLDSVSISDPLPGVSPIAFGDWPGTPGHLEPGQAVTATATYALTAENIQRGTVENTAWAHGTGGGKTVDGGSNTVNVQVPQQLAPAAETPDLGETLARTGQDALPIGLGALSLLLIGGLVLMLRRRPQES</sequence>
<feature type="domain" description="DUF7507" evidence="4">
    <location>
        <begin position="427"/>
        <end position="529"/>
    </location>
</feature>
<feature type="domain" description="DUF7507" evidence="4">
    <location>
        <begin position="3350"/>
        <end position="3454"/>
    </location>
</feature>
<feature type="domain" description="DUF7507" evidence="4">
    <location>
        <begin position="2765"/>
        <end position="2869"/>
    </location>
</feature>
<evidence type="ECO:0000256" key="1">
    <source>
        <dbReference type="SAM" id="MobiDB-lite"/>
    </source>
</evidence>
<feature type="transmembrane region" description="Helical" evidence="2">
    <location>
        <begin position="29"/>
        <end position="48"/>
    </location>
</feature>
<dbReference type="InterPro" id="IPR051172">
    <property type="entry name" value="Chlamydia_OmcB"/>
</dbReference>
<keyword evidence="2" id="KW-0472">Membrane</keyword>
<feature type="domain" description="DUF7507" evidence="4">
    <location>
        <begin position="2181"/>
        <end position="2284"/>
    </location>
</feature>
<feature type="domain" description="DUF7507" evidence="4">
    <location>
        <begin position="3118"/>
        <end position="3221"/>
    </location>
</feature>
<feature type="compositionally biased region" description="Low complexity" evidence="1">
    <location>
        <begin position="1450"/>
        <end position="1465"/>
    </location>
</feature>
<evidence type="ECO:0000256" key="2">
    <source>
        <dbReference type="SAM" id="Phobius"/>
    </source>
</evidence>
<feature type="domain" description="DUF7507" evidence="4">
    <location>
        <begin position="1712"/>
        <end position="1816"/>
    </location>
</feature>
<feature type="domain" description="DUF7507" evidence="4">
    <location>
        <begin position="1478"/>
        <end position="1581"/>
    </location>
</feature>
<keyword evidence="2" id="KW-1133">Transmembrane helix</keyword>
<dbReference type="NCBIfam" id="TIGR01451">
    <property type="entry name" value="B_ant_repeat"/>
    <property type="match status" value="26"/>
</dbReference>
<name>A0ABT8K7Y0_9MICO</name>
<feature type="domain" description="DUF7507" evidence="4">
    <location>
        <begin position="1128"/>
        <end position="1231"/>
    </location>
</feature>
<feature type="region of interest" description="Disordered" evidence="1">
    <location>
        <begin position="1450"/>
        <end position="1470"/>
    </location>
</feature>
<evidence type="ECO:0000259" key="4">
    <source>
        <dbReference type="Pfam" id="PF24346"/>
    </source>
</evidence>
<keyword evidence="6" id="KW-1185">Reference proteome</keyword>
<evidence type="ECO:0000313" key="6">
    <source>
        <dbReference type="Proteomes" id="UP001174208"/>
    </source>
</evidence>
<feature type="region of interest" description="Disordered" evidence="1">
    <location>
        <begin position="2388"/>
        <end position="2409"/>
    </location>
</feature>
<protein>
    <submittedName>
        <fullName evidence="5">Uncharacterized protein</fullName>
    </submittedName>
</protein>
<feature type="domain" description="DUF7507" evidence="4">
    <location>
        <begin position="896"/>
        <end position="998"/>
    </location>
</feature>
<dbReference type="InterPro" id="IPR055354">
    <property type="entry name" value="DUF7507"/>
</dbReference>
<feature type="domain" description="DUF7507" evidence="4">
    <location>
        <begin position="777"/>
        <end position="882"/>
    </location>
</feature>
<feature type="domain" description="DUF7507" evidence="4">
    <location>
        <begin position="1362"/>
        <end position="1465"/>
    </location>
</feature>
<dbReference type="Pfam" id="PF24346">
    <property type="entry name" value="DUF7507"/>
    <property type="match status" value="28"/>
</dbReference>
<dbReference type="Pfam" id="PF01345">
    <property type="entry name" value="DUF11"/>
    <property type="match status" value="1"/>
</dbReference>
<evidence type="ECO:0000259" key="3">
    <source>
        <dbReference type="Pfam" id="PF01345"/>
    </source>
</evidence>
<feature type="domain" description="DUF7507" evidence="4">
    <location>
        <begin position="3591"/>
        <end position="3689"/>
    </location>
</feature>
<feature type="domain" description="DUF11" evidence="3">
    <location>
        <begin position="275"/>
        <end position="419"/>
    </location>
</feature>
<feature type="domain" description="DUF7507" evidence="4">
    <location>
        <begin position="661"/>
        <end position="764"/>
    </location>
</feature>
<feature type="domain" description="DUF7507" evidence="4">
    <location>
        <begin position="1595"/>
        <end position="1699"/>
    </location>
</feature>
<feature type="domain" description="DUF7507" evidence="4">
    <location>
        <begin position="1011"/>
        <end position="1114"/>
    </location>
</feature>
<evidence type="ECO:0000313" key="5">
    <source>
        <dbReference type="EMBL" id="MDN4613108.1"/>
    </source>
</evidence>
<dbReference type="EMBL" id="JAROCF010000001">
    <property type="protein sequence ID" value="MDN4613108.1"/>
    <property type="molecule type" value="Genomic_DNA"/>
</dbReference>
<feature type="domain" description="DUF7507" evidence="4">
    <location>
        <begin position="1830"/>
        <end position="1934"/>
    </location>
</feature>
<dbReference type="InterPro" id="IPR047589">
    <property type="entry name" value="DUF11_rpt"/>
</dbReference>
<feature type="domain" description="DUF7507" evidence="4">
    <location>
        <begin position="1946"/>
        <end position="2051"/>
    </location>
</feature>
<dbReference type="PANTHER" id="PTHR34819">
    <property type="entry name" value="LARGE CYSTEINE-RICH PERIPLASMIC PROTEIN OMCB"/>
    <property type="match status" value="1"/>
</dbReference>
<organism evidence="5 6">
    <name type="scientific">Leifsonia williamsii</name>
    <dbReference type="NCBI Taxonomy" id="3035919"/>
    <lineage>
        <taxon>Bacteria</taxon>
        <taxon>Bacillati</taxon>
        <taxon>Actinomycetota</taxon>
        <taxon>Actinomycetes</taxon>
        <taxon>Micrococcales</taxon>
        <taxon>Microbacteriaceae</taxon>
        <taxon>Leifsonia</taxon>
    </lineage>
</organism>
<gene>
    <name evidence="5" type="ORF">P5G50_01475</name>
</gene>
<dbReference type="Proteomes" id="UP001174208">
    <property type="component" value="Unassembled WGS sequence"/>
</dbReference>
<dbReference type="InterPro" id="IPR001434">
    <property type="entry name" value="OmcB-like_DUF11"/>
</dbReference>
<feature type="domain" description="DUF7507" evidence="4">
    <location>
        <begin position="2414"/>
        <end position="2518"/>
    </location>
</feature>
<accession>A0ABT8K7Y0</accession>
<feature type="transmembrane region" description="Helical" evidence="2">
    <location>
        <begin position="3729"/>
        <end position="3749"/>
    </location>
</feature>
<feature type="domain" description="DUF7507" evidence="4">
    <location>
        <begin position="3233"/>
        <end position="3338"/>
    </location>
</feature>
<dbReference type="RefSeq" id="WP_301209920.1">
    <property type="nucleotide sequence ID" value="NZ_JAROCF010000001.1"/>
</dbReference>
<feature type="domain" description="DUF7507" evidence="4">
    <location>
        <begin position="2648"/>
        <end position="2752"/>
    </location>
</feature>
<proteinExistence type="predicted"/>
<feature type="domain" description="DUF7507" evidence="4">
    <location>
        <begin position="2532"/>
        <end position="2635"/>
    </location>
</feature>
<feature type="domain" description="DUF7507" evidence="4">
    <location>
        <begin position="2882"/>
        <end position="2986"/>
    </location>
</feature>
<feature type="domain" description="DUF7507" evidence="4">
    <location>
        <begin position="2063"/>
        <end position="2167"/>
    </location>
</feature>
<feature type="domain" description="DUF7507" evidence="4">
    <location>
        <begin position="544"/>
        <end position="646"/>
    </location>
</feature>
<feature type="domain" description="DUF7507" evidence="4">
    <location>
        <begin position="1243"/>
        <end position="1348"/>
    </location>
</feature>
<keyword evidence="2" id="KW-0812">Transmembrane</keyword>
<dbReference type="Gene3D" id="2.60.40.10">
    <property type="entry name" value="Immunoglobulins"/>
    <property type="match status" value="10"/>
</dbReference>
<reference evidence="5" key="1">
    <citation type="submission" date="2023-06" db="EMBL/GenBank/DDBJ databases">
        <title>MT1 and MT2 Draft Genomes of Novel Species.</title>
        <authorList>
            <person name="Venkateswaran K."/>
        </authorList>
    </citation>
    <scope>NUCLEOTIDE SEQUENCE</scope>
    <source>
        <strain evidence="5">F6_8S_P_1B</strain>
    </source>
</reference>
<feature type="domain" description="DUF7507" evidence="4">
    <location>
        <begin position="2297"/>
        <end position="2402"/>
    </location>
</feature>
<feature type="domain" description="DUF7507" evidence="4">
    <location>
        <begin position="2999"/>
        <end position="3104"/>
    </location>
</feature>
<feature type="domain" description="DUF7507" evidence="4">
    <location>
        <begin position="3467"/>
        <end position="3572"/>
    </location>
</feature>
<dbReference type="InterPro" id="IPR013783">
    <property type="entry name" value="Ig-like_fold"/>
</dbReference>
<comment type="caution">
    <text evidence="5">The sequence shown here is derived from an EMBL/GenBank/DDBJ whole genome shotgun (WGS) entry which is preliminary data.</text>
</comment>